<feature type="binding site" evidence="16 17">
    <location>
        <position position="68"/>
    </location>
    <ligand>
        <name>[4Fe-4S] cluster</name>
        <dbReference type="ChEBI" id="CHEBI:49883"/>
        <note>4Fe-4S-S-AdoMet</note>
    </ligand>
</feature>
<keyword evidence="11 16" id="KW-0408">Iron</keyword>
<evidence type="ECO:0000256" key="2">
    <source>
        <dbReference type="ARBA" id="ARBA00010765"/>
    </source>
</evidence>
<evidence type="ECO:0000256" key="3">
    <source>
        <dbReference type="ARBA" id="ARBA00011738"/>
    </source>
</evidence>
<evidence type="ECO:0000256" key="6">
    <source>
        <dbReference type="ARBA" id="ARBA00022679"/>
    </source>
</evidence>
<comment type="subunit">
    <text evidence="3 16">Homodimer.</text>
</comment>
<feature type="domain" description="Radical SAM core" evidence="19">
    <location>
        <begin position="49"/>
        <end position="276"/>
    </location>
</feature>
<dbReference type="GO" id="GO:0009102">
    <property type="term" value="P:biotin biosynthetic process"/>
    <property type="evidence" value="ECO:0007669"/>
    <property type="project" value="UniProtKB-UniRule"/>
</dbReference>
<keyword evidence="12 16" id="KW-0411">Iron-sulfur</keyword>
<dbReference type="SFLD" id="SFLDS00029">
    <property type="entry name" value="Radical_SAM"/>
    <property type="match status" value="1"/>
</dbReference>
<feature type="binding site" evidence="16 17">
    <location>
        <position position="201"/>
    </location>
    <ligand>
        <name>[2Fe-2S] cluster</name>
        <dbReference type="ChEBI" id="CHEBI:190135"/>
    </ligand>
</feature>
<keyword evidence="7 16" id="KW-0949">S-adenosyl-L-methionine</keyword>
<dbReference type="AlphaFoldDB" id="A0A3N1ZYB9"/>
<evidence type="ECO:0000256" key="1">
    <source>
        <dbReference type="ARBA" id="ARBA00004942"/>
    </source>
</evidence>
<comment type="similarity">
    <text evidence="2 16">Belongs to the radical SAM superfamily. Biotin synthase family.</text>
</comment>
<evidence type="ECO:0000256" key="12">
    <source>
        <dbReference type="ARBA" id="ARBA00023014"/>
    </source>
</evidence>
<evidence type="ECO:0000256" key="10">
    <source>
        <dbReference type="ARBA" id="ARBA00022756"/>
    </source>
</evidence>
<comment type="cofactor">
    <cofactor evidence="16 17">
        <name>[4Fe-4S] cluster</name>
        <dbReference type="ChEBI" id="CHEBI:49883"/>
    </cofactor>
    <text evidence="16 17">Binds 1 [4Fe-4S] cluster. The cluster is coordinated with 3 cysteines and an exchangeable S-adenosyl-L-methionine.</text>
</comment>
<evidence type="ECO:0000259" key="19">
    <source>
        <dbReference type="PROSITE" id="PS51918"/>
    </source>
</evidence>
<feature type="binding site" evidence="16 17">
    <location>
        <position position="64"/>
    </location>
    <ligand>
        <name>[4Fe-4S] cluster</name>
        <dbReference type="ChEBI" id="CHEBI:49883"/>
        <note>4Fe-4S-S-AdoMet</note>
    </ligand>
</feature>
<comment type="function">
    <text evidence="14 16">Catalyzes the conversion of dethiobiotin (DTB) to biotin by the insertion of a sulfur atom into dethiobiotin via a radical-based mechanism.</text>
</comment>
<evidence type="ECO:0000256" key="11">
    <source>
        <dbReference type="ARBA" id="ARBA00023004"/>
    </source>
</evidence>
<dbReference type="SUPFAM" id="SSF102114">
    <property type="entry name" value="Radical SAM enzymes"/>
    <property type="match status" value="1"/>
</dbReference>
<feature type="binding site" evidence="16 17">
    <location>
        <position position="71"/>
    </location>
    <ligand>
        <name>[4Fe-4S] cluster</name>
        <dbReference type="ChEBI" id="CHEBI:49883"/>
        <note>4Fe-4S-S-AdoMet</note>
    </ligand>
</feature>
<evidence type="ECO:0000313" key="20">
    <source>
        <dbReference type="EMBL" id="ROR55839.1"/>
    </source>
</evidence>
<evidence type="ECO:0000256" key="4">
    <source>
        <dbReference type="ARBA" id="ARBA00012236"/>
    </source>
</evidence>
<protein>
    <recommendedName>
        <fullName evidence="15 16">Biotin synthase</fullName>
        <ecNumber evidence="4 16">2.8.1.6</ecNumber>
    </recommendedName>
</protein>
<dbReference type="InterPro" id="IPR013785">
    <property type="entry name" value="Aldolase_TIM"/>
</dbReference>
<keyword evidence="6 16" id="KW-0808">Transferase</keyword>
<evidence type="ECO:0000256" key="13">
    <source>
        <dbReference type="ARBA" id="ARBA00051157"/>
    </source>
</evidence>
<comment type="cofactor">
    <cofactor evidence="16">
        <name>[2Fe-2S] cluster</name>
        <dbReference type="ChEBI" id="CHEBI:190135"/>
    </cofactor>
    <text evidence="16">Binds 1 [2Fe-2S] cluster. The cluster is coordinated with 3 cysteines and 1 arginine.</text>
</comment>
<dbReference type="GO" id="GO:0051539">
    <property type="term" value="F:4 iron, 4 sulfur cluster binding"/>
    <property type="evidence" value="ECO:0007669"/>
    <property type="project" value="UniProtKB-KW"/>
</dbReference>
<keyword evidence="9 16" id="KW-0479">Metal-binding</keyword>
<sequence>MDLGSMTRAGLNAESITPEQALEILRCPNDEVFALVAAASQVRRKFFANRVKLNYLVNLKSGICAEDCGYCSQRLGGQADILKYTWLKDDQVDEVVAAGLASGVKRVCMVASGTGPSNRETDKVAGMIENIKSAHPEVEVCACLGFVTDEQAQKLRAAGADAYNHNINTAESHYTDICTTHSYQDRTDNLETVKGAGLSPCSGLIAGMGESPEQLVEAIFALREMGVDSVPVNFLLPFDGTPMEGQRVLQPLECLRILAMVRFVHPDTEVRAAAGREQHLRSLQPIALELVNSIFLGDYLTSEGQAGQDDLQMIADAGFVVEGQEGEGKDKDRHPGLEETQVPIRRRGAGTQLAPNA</sequence>
<evidence type="ECO:0000256" key="7">
    <source>
        <dbReference type="ARBA" id="ARBA00022691"/>
    </source>
</evidence>
<evidence type="ECO:0000256" key="17">
    <source>
        <dbReference type="PIRSR" id="PIRSR001619-1"/>
    </source>
</evidence>
<evidence type="ECO:0000256" key="5">
    <source>
        <dbReference type="ARBA" id="ARBA00022485"/>
    </source>
</evidence>
<dbReference type="SFLD" id="SFLDG01278">
    <property type="entry name" value="biotin_synthase_like"/>
    <property type="match status" value="1"/>
</dbReference>
<dbReference type="InterPro" id="IPR058240">
    <property type="entry name" value="rSAM_sf"/>
</dbReference>
<feature type="binding site" evidence="16 17">
    <location>
        <position position="108"/>
    </location>
    <ligand>
        <name>[2Fe-2S] cluster</name>
        <dbReference type="ChEBI" id="CHEBI:190135"/>
    </ligand>
</feature>
<dbReference type="GO" id="GO:0004076">
    <property type="term" value="F:biotin synthase activity"/>
    <property type="evidence" value="ECO:0007669"/>
    <property type="project" value="UniProtKB-UniRule"/>
</dbReference>
<keyword evidence="10 16" id="KW-0093">Biotin biosynthesis</keyword>
<dbReference type="Pfam" id="PF06968">
    <property type="entry name" value="BATS"/>
    <property type="match status" value="1"/>
</dbReference>
<dbReference type="PROSITE" id="PS51918">
    <property type="entry name" value="RADICAL_SAM"/>
    <property type="match status" value="1"/>
</dbReference>
<feature type="binding site" evidence="16 17">
    <location>
        <position position="141"/>
    </location>
    <ligand>
        <name>[2Fe-2S] cluster</name>
        <dbReference type="ChEBI" id="CHEBI:190135"/>
    </ligand>
</feature>
<keyword evidence="5 16" id="KW-0004">4Fe-4S</keyword>
<organism evidence="20 21">
    <name type="scientific">Luteococcus japonicus</name>
    <dbReference type="NCBI Taxonomy" id="33984"/>
    <lineage>
        <taxon>Bacteria</taxon>
        <taxon>Bacillati</taxon>
        <taxon>Actinomycetota</taxon>
        <taxon>Actinomycetes</taxon>
        <taxon>Propionibacteriales</taxon>
        <taxon>Propionibacteriaceae</taxon>
        <taxon>Luteococcus</taxon>
    </lineage>
</organism>
<feature type="compositionally biased region" description="Basic and acidic residues" evidence="18">
    <location>
        <begin position="326"/>
        <end position="337"/>
    </location>
</feature>
<dbReference type="CDD" id="cd01335">
    <property type="entry name" value="Radical_SAM"/>
    <property type="match status" value="1"/>
</dbReference>
<dbReference type="Pfam" id="PF04055">
    <property type="entry name" value="Radical_SAM"/>
    <property type="match status" value="1"/>
</dbReference>
<feature type="region of interest" description="Disordered" evidence="18">
    <location>
        <begin position="323"/>
        <end position="357"/>
    </location>
</feature>
<dbReference type="EMBL" id="RKHG01000001">
    <property type="protein sequence ID" value="ROR55839.1"/>
    <property type="molecule type" value="Genomic_DNA"/>
</dbReference>
<dbReference type="GO" id="GO:0051537">
    <property type="term" value="F:2 iron, 2 sulfur cluster binding"/>
    <property type="evidence" value="ECO:0007669"/>
    <property type="project" value="UniProtKB-KW"/>
</dbReference>
<dbReference type="NCBIfam" id="TIGR00433">
    <property type="entry name" value="bioB"/>
    <property type="match status" value="1"/>
</dbReference>
<dbReference type="Proteomes" id="UP000275749">
    <property type="component" value="Unassembled WGS sequence"/>
</dbReference>
<gene>
    <name evidence="16" type="primary">bioB</name>
    <name evidence="20" type="ORF">EDD41_3124</name>
</gene>
<dbReference type="SMART" id="SM00729">
    <property type="entry name" value="Elp3"/>
    <property type="match status" value="1"/>
</dbReference>
<evidence type="ECO:0000256" key="16">
    <source>
        <dbReference type="HAMAP-Rule" id="MF_01694"/>
    </source>
</evidence>
<dbReference type="InterPro" id="IPR024177">
    <property type="entry name" value="Biotin_synthase"/>
</dbReference>
<keyword evidence="8 16" id="KW-0001">2Fe-2S</keyword>
<dbReference type="InterPro" id="IPR010722">
    <property type="entry name" value="BATS_dom"/>
</dbReference>
<evidence type="ECO:0000256" key="14">
    <source>
        <dbReference type="ARBA" id="ARBA00057568"/>
    </source>
</evidence>
<comment type="catalytic activity">
    <reaction evidence="13 16">
        <text>(4R,5S)-dethiobiotin + (sulfur carrier)-SH + 2 reduced [2Fe-2S]-[ferredoxin] + 2 S-adenosyl-L-methionine = (sulfur carrier)-H + biotin + 2 5'-deoxyadenosine + 2 L-methionine + 2 oxidized [2Fe-2S]-[ferredoxin]</text>
        <dbReference type="Rhea" id="RHEA:22060"/>
        <dbReference type="Rhea" id="RHEA-COMP:10000"/>
        <dbReference type="Rhea" id="RHEA-COMP:10001"/>
        <dbReference type="Rhea" id="RHEA-COMP:14737"/>
        <dbReference type="Rhea" id="RHEA-COMP:14739"/>
        <dbReference type="ChEBI" id="CHEBI:17319"/>
        <dbReference type="ChEBI" id="CHEBI:29917"/>
        <dbReference type="ChEBI" id="CHEBI:33737"/>
        <dbReference type="ChEBI" id="CHEBI:33738"/>
        <dbReference type="ChEBI" id="CHEBI:57586"/>
        <dbReference type="ChEBI" id="CHEBI:57844"/>
        <dbReference type="ChEBI" id="CHEBI:59789"/>
        <dbReference type="ChEBI" id="CHEBI:64428"/>
        <dbReference type="ChEBI" id="CHEBI:149473"/>
        <dbReference type="EC" id="2.8.1.6"/>
    </reaction>
</comment>
<evidence type="ECO:0000256" key="8">
    <source>
        <dbReference type="ARBA" id="ARBA00022714"/>
    </source>
</evidence>
<dbReference type="UniPathway" id="UPA00078">
    <property type="reaction ID" value="UER00162"/>
</dbReference>
<dbReference type="FunFam" id="3.20.20.70:FF:000026">
    <property type="entry name" value="Biotin synthase"/>
    <property type="match status" value="1"/>
</dbReference>
<dbReference type="HAMAP" id="MF_01694">
    <property type="entry name" value="BioB"/>
    <property type="match status" value="1"/>
</dbReference>
<evidence type="ECO:0000313" key="21">
    <source>
        <dbReference type="Proteomes" id="UP000275749"/>
    </source>
</evidence>
<dbReference type="Gene3D" id="3.20.20.70">
    <property type="entry name" value="Aldolase class I"/>
    <property type="match status" value="1"/>
</dbReference>
<dbReference type="EC" id="2.8.1.6" evidence="4 16"/>
<dbReference type="InterPro" id="IPR006638">
    <property type="entry name" value="Elp3/MiaA/NifB-like_rSAM"/>
</dbReference>
<dbReference type="InterPro" id="IPR007197">
    <property type="entry name" value="rSAM"/>
</dbReference>
<feature type="binding site" evidence="16 17">
    <location>
        <position position="271"/>
    </location>
    <ligand>
        <name>[2Fe-2S] cluster</name>
        <dbReference type="ChEBI" id="CHEBI:190135"/>
    </ligand>
</feature>
<dbReference type="PANTHER" id="PTHR22976">
    <property type="entry name" value="BIOTIN SYNTHASE"/>
    <property type="match status" value="1"/>
</dbReference>
<dbReference type="InterPro" id="IPR002684">
    <property type="entry name" value="Biotin_synth/BioAB"/>
</dbReference>
<comment type="cofactor">
    <cofactor evidence="17">
        <name>[2Fe-2S] cluster</name>
        <dbReference type="ChEBI" id="CHEBI:190135"/>
    </cofactor>
    <text evidence="17">Binds 1 [2Fe-2S] cluster. The cluster is coordinated with 3 cysteines and 1 arginine.</text>
</comment>
<proteinExistence type="inferred from homology"/>
<evidence type="ECO:0000256" key="15">
    <source>
        <dbReference type="ARBA" id="ARBA00070199"/>
    </source>
</evidence>
<reference evidence="20 21" key="1">
    <citation type="submission" date="2018-11" db="EMBL/GenBank/DDBJ databases">
        <title>Sequencing the genomes of 1000 actinobacteria strains.</title>
        <authorList>
            <person name="Klenk H.-P."/>
        </authorList>
    </citation>
    <scope>NUCLEOTIDE SEQUENCE [LARGE SCALE GENOMIC DNA]</scope>
    <source>
        <strain evidence="20 21">DSM 10546</strain>
    </source>
</reference>
<dbReference type="SMART" id="SM00876">
    <property type="entry name" value="BATS"/>
    <property type="match status" value="1"/>
</dbReference>
<comment type="caution">
    <text evidence="20">The sequence shown here is derived from an EMBL/GenBank/DDBJ whole genome shotgun (WGS) entry which is preliminary data.</text>
</comment>
<comment type="pathway">
    <text evidence="1 16">Cofactor biosynthesis; biotin biosynthesis; biotin from 7,8-diaminononanoate: step 2/2.</text>
</comment>
<evidence type="ECO:0000256" key="9">
    <source>
        <dbReference type="ARBA" id="ARBA00022723"/>
    </source>
</evidence>
<accession>A0A3N1ZYB9</accession>
<dbReference type="SFLD" id="SFLDG01060">
    <property type="entry name" value="BATS_domain_containing"/>
    <property type="match status" value="1"/>
</dbReference>
<evidence type="ECO:0000256" key="18">
    <source>
        <dbReference type="SAM" id="MobiDB-lite"/>
    </source>
</evidence>
<dbReference type="PANTHER" id="PTHR22976:SF2">
    <property type="entry name" value="BIOTIN SYNTHASE, MITOCHONDRIAL"/>
    <property type="match status" value="1"/>
</dbReference>
<dbReference type="GO" id="GO:0005506">
    <property type="term" value="F:iron ion binding"/>
    <property type="evidence" value="ECO:0007669"/>
    <property type="project" value="UniProtKB-UniRule"/>
</dbReference>
<name>A0A3N1ZYB9_9ACTN</name>
<dbReference type="PIRSF" id="PIRSF001619">
    <property type="entry name" value="Biotin_synth"/>
    <property type="match status" value="1"/>
</dbReference>